<feature type="binding site" evidence="7">
    <location>
        <position position="291"/>
    </location>
    <ligand>
        <name>substrate</name>
    </ligand>
</feature>
<comment type="miscellaneous">
    <text evidence="7">The active site is located at the dimer interface.</text>
</comment>
<dbReference type="SUPFAM" id="SSF53659">
    <property type="entry name" value="Isocitrate/Isopropylmalate dehydrogenase-like"/>
    <property type="match status" value="1"/>
</dbReference>
<evidence type="ECO:0000256" key="2">
    <source>
        <dbReference type="ARBA" id="ARBA00022723"/>
    </source>
</evidence>
<dbReference type="GO" id="GO:0008270">
    <property type="term" value="F:zinc ion binding"/>
    <property type="evidence" value="ECO:0007669"/>
    <property type="project" value="UniProtKB-UniRule"/>
</dbReference>
<evidence type="ECO:0000256" key="3">
    <source>
        <dbReference type="ARBA" id="ARBA00022857"/>
    </source>
</evidence>
<reference evidence="8 9" key="1">
    <citation type="submission" date="2016-03" db="EMBL/GenBank/DDBJ databases">
        <title>Genome sequence of Nesiotobacter sp. nov., a moderately halophilic alphaproteobacterium isolated from the Yellow Sea, China.</title>
        <authorList>
            <person name="Zhang G."/>
            <person name="Zhang R."/>
        </authorList>
    </citation>
    <scope>NUCLEOTIDE SEQUENCE [LARGE SCALE GENOMIC DNA]</scope>
    <source>
        <strain evidence="8 9">WB1-6</strain>
    </source>
</reference>
<dbReference type="HAMAP" id="MF_00536">
    <property type="entry name" value="PdxA"/>
    <property type="match status" value="1"/>
</dbReference>
<keyword evidence="7" id="KW-0862">Zinc</keyword>
<dbReference type="GO" id="GO:0008615">
    <property type="term" value="P:pyridoxine biosynthetic process"/>
    <property type="evidence" value="ECO:0007669"/>
    <property type="project" value="UniProtKB-UniRule"/>
</dbReference>
<name>A0A1U7JE71_9HYPH</name>
<dbReference type="GO" id="GO:0042823">
    <property type="term" value="P:pyridoxal phosphate biosynthetic process"/>
    <property type="evidence" value="ECO:0007669"/>
    <property type="project" value="UniProtKB-UniRule"/>
</dbReference>
<dbReference type="Proteomes" id="UP000185783">
    <property type="component" value="Unassembled WGS sequence"/>
</dbReference>
<comment type="caution">
    <text evidence="8">The sequence shown here is derived from an EMBL/GenBank/DDBJ whole genome shotgun (WGS) entry which is preliminary data.</text>
</comment>
<comment type="similarity">
    <text evidence="7">Belongs to the PdxA family.</text>
</comment>
<feature type="binding site" evidence="7">
    <location>
        <position position="282"/>
    </location>
    <ligand>
        <name>substrate</name>
    </ligand>
</feature>
<keyword evidence="9" id="KW-1185">Reference proteome</keyword>
<dbReference type="GO" id="GO:0005737">
    <property type="term" value="C:cytoplasm"/>
    <property type="evidence" value="ECO:0007669"/>
    <property type="project" value="UniProtKB-SubCell"/>
</dbReference>
<evidence type="ECO:0000256" key="1">
    <source>
        <dbReference type="ARBA" id="ARBA00022490"/>
    </source>
</evidence>
<keyword evidence="4 7" id="KW-0560">Oxidoreductase</keyword>
<dbReference type="EC" id="1.1.1.262" evidence="7"/>
<evidence type="ECO:0000256" key="7">
    <source>
        <dbReference type="HAMAP-Rule" id="MF_00536"/>
    </source>
</evidence>
<dbReference type="UniPathway" id="UPA00244">
    <property type="reaction ID" value="UER00312"/>
</dbReference>
<comment type="subunit">
    <text evidence="7">Homodimer.</text>
</comment>
<dbReference type="Pfam" id="PF04166">
    <property type="entry name" value="PdxA"/>
    <property type="match status" value="1"/>
</dbReference>
<proteinExistence type="inferred from homology"/>
<comment type="pathway">
    <text evidence="7">Cofactor biosynthesis; pyridoxine 5'-phosphate biosynthesis; pyridoxine 5'-phosphate from D-erythrose 4-phosphate: step 4/5.</text>
</comment>
<dbReference type="GO" id="GO:0000287">
    <property type="term" value="F:magnesium ion binding"/>
    <property type="evidence" value="ECO:0007669"/>
    <property type="project" value="UniProtKB-UniRule"/>
</dbReference>
<gene>
    <name evidence="7 8" type="primary">pdxA</name>
    <name evidence="8" type="ORF">A3843_14680</name>
</gene>
<dbReference type="InterPro" id="IPR037510">
    <property type="entry name" value="PdxA"/>
</dbReference>
<comment type="function">
    <text evidence="7">Catalyzes the NAD(P)-dependent oxidation of 4-(phosphooxy)-L-threonine (HTP) into 2-amino-3-oxo-4-(phosphooxy)butyric acid which spontaneously decarboxylates to form 3-amino-2-oxopropyl phosphate (AHAP).</text>
</comment>
<keyword evidence="1 7" id="KW-0963">Cytoplasm</keyword>
<keyword evidence="5 7" id="KW-0520">NAD</keyword>
<evidence type="ECO:0000313" key="9">
    <source>
        <dbReference type="Proteomes" id="UP000185783"/>
    </source>
</evidence>
<feature type="binding site" evidence="7">
    <location>
        <position position="274"/>
    </location>
    <ligand>
        <name>a divalent metal cation</name>
        <dbReference type="ChEBI" id="CHEBI:60240"/>
        <note>ligand shared between dimeric partners</note>
    </ligand>
</feature>
<feature type="binding site" evidence="7">
    <location>
        <position position="300"/>
    </location>
    <ligand>
        <name>substrate</name>
    </ligand>
</feature>
<feature type="binding site" evidence="7">
    <location>
        <position position="139"/>
    </location>
    <ligand>
        <name>substrate</name>
    </ligand>
</feature>
<comment type="cofactor">
    <cofactor evidence="7">
        <name>Zn(2+)</name>
        <dbReference type="ChEBI" id="CHEBI:29105"/>
    </cofactor>
    <cofactor evidence="7">
        <name>Mg(2+)</name>
        <dbReference type="ChEBI" id="CHEBI:18420"/>
    </cofactor>
    <cofactor evidence="7">
        <name>Co(2+)</name>
        <dbReference type="ChEBI" id="CHEBI:48828"/>
    </cofactor>
    <text evidence="7">Binds 1 divalent metal cation per subunit. Can use ions such as Zn(2+), Mg(2+) or Co(2+).</text>
</comment>
<accession>A0A1U7JE71</accession>
<protein>
    <recommendedName>
        <fullName evidence="7">4-hydroxythreonine-4-phosphate dehydrogenase</fullName>
        <ecNumber evidence="7">1.1.1.262</ecNumber>
    </recommendedName>
    <alternativeName>
        <fullName evidence="7">4-(phosphohydroxy)-L-threonine dehydrogenase</fullName>
    </alternativeName>
</protein>
<dbReference type="PANTHER" id="PTHR30004:SF6">
    <property type="entry name" value="D-THREONATE 4-PHOSPHATE DEHYDROGENASE"/>
    <property type="match status" value="1"/>
</dbReference>
<dbReference type="InterPro" id="IPR005255">
    <property type="entry name" value="PdxA_fam"/>
</dbReference>
<dbReference type="PANTHER" id="PTHR30004">
    <property type="entry name" value="4-HYDROXYTHREONINE-4-PHOSPHATE DEHYDROGENASE"/>
    <property type="match status" value="1"/>
</dbReference>
<comment type="catalytic activity">
    <reaction evidence="7">
        <text>4-(phosphooxy)-L-threonine + NAD(+) = 3-amino-2-oxopropyl phosphate + CO2 + NADH</text>
        <dbReference type="Rhea" id="RHEA:32275"/>
        <dbReference type="ChEBI" id="CHEBI:16526"/>
        <dbReference type="ChEBI" id="CHEBI:57279"/>
        <dbReference type="ChEBI" id="CHEBI:57540"/>
        <dbReference type="ChEBI" id="CHEBI:57945"/>
        <dbReference type="ChEBI" id="CHEBI:58452"/>
        <dbReference type="EC" id="1.1.1.262"/>
    </reaction>
</comment>
<evidence type="ECO:0000256" key="4">
    <source>
        <dbReference type="ARBA" id="ARBA00023002"/>
    </source>
</evidence>
<keyword evidence="7" id="KW-0460">Magnesium</keyword>
<evidence type="ECO:0000256" key="5">
    <source>
        <dbReference type="ARBA" id="ARBA00023027"/>
    </source>
</evidence>
<dbReference type="STRING" id="197461.A3843_14680"/>
<dbReference type="RefSeq" id="WP_028482778.1">
    <property type="nucleotide sequence ID" value="NZ_LVVZ01000022.1"/>
</dbReference>
<dbReference type="GO" id="GO:0051287">
    <property type="term" value="F:NAD binding"/>
    <property type="evidence" value="ECO:0007669"/>
    <property type="project" value="InterPro"/>
</dbReference>
<keyword evidence="3 7" id="KW-0521">NADP</keyword>
<keyword evidence="7" id="KW-0170">Cobalt</keyword>
<feature type="binding site" evidence="7">
    <location>
        <position position="219"/>
    </location>
    <ligand>
        <name>a divalent metal cation</name>
        <dbReference type="ChEBI" id="CHEBI:60240"/>
        <note>ligand shared between dimeric partners</note>
    </ligand>
</feature>
<dbReference type="Gene3D" id="3.40.718.10">
    <property type="entry name" value="Isopropylmalate Dehydrogenase"/>
    <property type="match status" value="1"/>
</dbReference>
<organism evidence="8 9">
    <name type="scientific">Pseudovibrio exalbescens</name>
    <dbReference type="NCBI Taxonomy" id="197461"/>
    <lineage>
        <taxon>Bacteria</taxon>
        <taxon>Pseudomonadati</taxon>
        <taxon>Pseudomonadota</taxon>
        <taxon>Alphaproteobacteria</taxon>
        <taxon>Hyphomicrobiales</taxon>
        <taxon>Stappiaceae</taxon>
        <taxon>Pseudovibrio</taxon>
    </lineage>
</organism>
<dbReference type="EMBL" id="LVVZ01000022">
    <property type="protein sequence ID" value="OKL42988.1"/>
    <property type="molecule type" value="Genomic_DNA"/>
</dbReference>
<feature type="binding site" evidence="7">
    <location>
        <position position="140"/>
    </location>
    <ligand>
        <name>substrate</name>
    </ligand>
</feature>
<keyword evidence="2 7" id="KW-0479">Metal-binding</keyword>
<keyword evidence="6 7" id="KW-0664">Pyridoxine biosynthesis</keyword>
<dbReference type="GO" id="GO:0050570">
    <property type="term" value="F:4-hydroxythreonine-4-phosphate dehydrogenase activity"/>
    <property type="evidence" value="ECO:0007669"/>
    <property type="project" value="UniProtKB-UniRule"/>
</dbReference>
<dbReference type="NCBIfam" id="TIGR00557">
    <property type="entry name" value="pdxA"/>
    <property type="match status" value="1"/>
</dbReference>
<dbReference type="GO" id="GO:0050897">
    <property type="term" value="F:cobalt ion binding"/>
    <property type="evidence" value="ECO:0007669"/>
    <property type="project" value="UniProtKB-UniRule"/>
</dbReference>
<sequence>MLEAARALAVTMGEPSGIGPEITLMAWAERFKRALPPFYVIADPDLLEARAQQIGLKVNLQVCDPSEARGIFDDALPVVPLPQAVNAQAGAPTPDTAEMVLASIRTAVEHVRDGLACAVATNPIAKETLYQAGFKHAGHTEYLGELSGLFGEEPAQPVMLLAGPDLMTVPVTLHIPLHKIWEELTPELLMSTARIVDADLKKRFRVERPRIAVAGLNPHAGENGTMGREEVEMIGPTLDRLRAEGLDVRGPLPGDTLFHEAARETYDVVLAMYHDQALIPVKTLAFDDTVNVTLGLPFVRTSPDHGTAFSLAGKGTASPDSLSAAMRLAVALSEPELV</sequence>
<evidence type="ECO:0000313" key="8">
    <source>
        <dbReference type="EMBL" id="OKL42988.1"/>
    </source>
</evidence>
<comment type="subcellular location">
    <subcellularLocation>
        <location evidence="7">Cytoplasm</location>
    </subcellularLocation>
</comment>
<dbReference type="AlphaFoldDB" id="A0A1U7JE71"/>
<feature type="binding site" evidence="7">
    <location>
        <position position="174"/>
    </location>
    <ligand>
        <name>a divalent metal cation</name>
        <dbReference type="ChEBI" id="CHEBI:60240"/>
        <note>ligand shared between dimeric partners</note>
    </ligand>
</feature>
<dbReference type="NCBIfam" id="NF003699">
    <property type="entry name" value="PRK05312.1"/>
    <property type="match status" value="1"/>
</dbReference>
<evidence type="ECO:0000256" key="6">
    <source>
        <dbReference type="ARBA" id="ARBA00023096"/>
    </source>
</evidence>